<name>A0AA38FQC4_TAXCH</name>
<evidence type="ECO:0000256" key="2">
    <source>
        <dbReference type="PROSITE-ProRule" id="PRU00176"/>
    </source>
</evidence>
<dbReference type="InterPro" id="IPR012677">
    <property type="entry name" value="Nucleotide-bd_a/b_plait_sf"/>
</dbReference>
<evidence type="ECO:0000259" key="3">
    <source>
        <dbReference type="PROSITE" id="PS50102"/>
    </source>
</evidence>
<dbReference type="Pfam" id="PF00076">
    <property type="entry name" value="RRM_1"/>
    <property type="match status" value="1"/>
</dbReference>
<evidence type="ECO:0000313" key="5">
    <source>
        <dbReference type="Proteomes" id="UP000824469"/>
    </source>
</evidence>
<dbReference type="PANTHER" id="PTHR10352">
    <property type="entry name" value="EUKARYOTIC TRANSLATION INITIATION FACTOR 3 SUBUNIT G"/>
    <property type="match status" value="1"/>
</dbReference>
<gene>
    <name evidence="4" type="ORF">KI387_036097</name>
</gene>
<sequence>NTLTMDKATEGLIAGGSNDDDTATYSIVVRSTYVPPSLMGVMDHFGNTMSLKKDENYDRVNNIFEDTMDADLHELFKPFGHITHVYVAMDQNKGVNKEFGFVNFVKREDAERAINKLNGYGYDNLILRVKWATHVVFF</sequence>
<accession>A0AA38FQC4</accession>
<feature type="non-terminal residue" evidence="4">
    <location>
        <position position="1"/>
    </location>
</feature>
<proteinExistence type="predicted"/>
<dbReference type="InterPro" id="IPR000504">
    <property type="entry name" value="RRM_dom"/>
</dbReference>
<dbReference type="PROSITE" id="PS50102">
    <property type="entry name" value="RRM"/>
    <property type="match status" value="1"/>
</dbReference>
<comment type="caution">
    <text evidence="4">The sequence shown here is derived from an EMBL/GenBank/DDBJ whole genome shotgun (WGS) entry which is preliminary data.</text>
</comment>
<dbReference type="InterPro" id="IPR034240">
    <property type="entry name" value="eIF3G_RRM"/>
</dbReference>
<dbReference type="GO" id="GO:0003723">
    <property type="term" value="F:RNA binding"/>
    <property type="evidence" value="ECO:0007669"/>
    <property type="project" value="UniProtKB-UniRule"/>
</dbReference>
<feature type="domain" description="RRM" evidence="3">
    <location>
        <begin position="60"/>
        <end position="134"/>
    </location>
</feature>
<evidence type="ECO:0000313" key="4">
    <source>
        <dbReference type="EMBL" id="KAH9308186.1"/>
    </source>
</evidence>
<dbReference type="AlphaFoldDB" id="A0AA38FQC4"/>
<protein>
    <recommendedName>
        <fullName evidence="3">RRM domain-containing protein</fullName>
    </recommendedName>
</protein>
<keyword evidence="5" id="KW-1185">Reference proteome</keyword>
<dbReference type="Gene3D" id="3.30.70.330">
    <property type="match status" value="1"/>
</dbReference>
<dbReference type="SMART" id="SM00360">
    <property type="entry name" value="RRM"/>
    <property type="match status" value="1"/>
</dbReference>
<evidence type="ECO:0000256" key="1">
    <source>
        <dbReference type="ARBA" id="ARBA00022884"/>
    </source>
</evidence>
<dbReference type="SUPFAM" id="SSF54928">
    <property type="entry name" value="RNA-binding domain, RBD"/>
    <property type="match status" value="1"/>
</dbReference>
<dbReference type="EMBL" id="JAHRHJ020000007">
    <property type="protein sequence ID" value="KAH9308186.1"/>
    <property type="molecule type" value="Genomic_DNA"/>
</dbReference>
<organism evidence="4 5">
    <name type="scientific">Taxus chinensis</name>
    <name type="common">Chinese yew</name>
    <name type="synonym">Taxus wallichiana var. chinensis</name>
    <dbReference type="NCBI Taxonomy" id="29808"/>
    <lineage>
        <taxon>Eukaryota</taxon>
        <taxon>Viridiplantae</taxon>
        <taxon>Streptophyta</taxon>
        <taxon>Embryophyta</taxon>
        <taxon>Tracheophyta</taxon>
        <taxon>Spermatophyta</taxon>
        <taxon>Pinopsida</taxon>
        <taxon>Pinidae</taxon>
        <taxon>Conifers II</taxon>
        <taxon>Cupressales</taxon>
        <taxon>Taxaceae</taxon>
        <taxon>Taxus</taxon>
    </lineage>
</organism>
<dbReference type="Proteomes" id="UP000824469">
    <property type="component" value="Unassembled WGS sequence"/>
</dbReference>
<reference evidence="4 5" key="1">
    <citation type="journal article" date="2021" name="Nat. Plants">
        <title>The Taxus genome provides insights into paclitaxel biosynthesis.</title>
        <authorList>
            <person name="Xiong X."/>
            <person name="Gou J."/>
            <person name="Liao Q."/>
            <person name="Li Y."/>
            <person name="Zhou Q."/>
            <person name="Bi G."/>
            <person name="Li C."/>
            <person name="Du R."/>
            <person name="Wang X."/>
            <person name="Sun T."/>
            <person name="Guo L."/>
            <person name="Liang H."/>
            <person name="Lu P."/>
            <person name="Wu Y."/>
            <person name="Zhang Z."/>
            <person name="Ro D.K."/>
            <person name="Shang Y."/>
            <person name="Huang S."/>
            <person name="Yan J."/>
        </authorList>
    </citation>
    <scope>NUCLEOTIDE SEQUENCE [LARGE SCALE GENOMIC DNA]</scope>
    <source>
        <strain evidence="4">Ta-2019</strain>
    </source>
</reference>
<dbReference type="CDD" id="cd12408">
    <property type="entry name" value="RRM_eIF3G_like"/>
    <property type="match status" value="1"/>
</dbReference>
<keyword evidence="1 2" id="KW-0694">RNA-binding</keyword>
<dbReference type="InterPro" id="IPR035979">
    <property type="entry name" value="RBD_domain_sf"/>
</dbReference>